<dbReference type="EMBL" id="GL732524">
    <property type="protein sequence ID" value="EFX89650.1"/>
    <property type="molecule type" value="Genomic_DNA"/>
</dbReference>
<name>E9FTE6_DAPPU</name>
<dbReference type="AlphaFoldDB" id="E9FTE6"/>
<keyword evidence="2" id="KW-1185">Reference proteome</keyword>
<evidence type="ECO:0000313" key="1">
    <source>
        <dbReference type="EMBL" id="EFX89650.1"/>
    </source>
</evidence>
<protein>
    <submittedName>
        <fullName evidence="1">Uncharacterized protein</fullName>
    </submittedName>
</protein>
<proteinExistence type="predicted"/>
<organism evidence="1 2">
    <name type="scientific">Daphnia pulex</name>
    <name type="common">Water flea</name>
    <dbReference type="NCBI Taxonomy" id="6669"/>
    <lineage>
        <taxon>Eukaryota</taxon>
        <taxon>Metazoa</taxon>
        <taxon>Ecdysozoa</taxon>
        <taxon>Arthropoda</taxon>
        <taxon>Crustacea</taxon>
        <taxon>Branchiopoda</taxon>
        <taxon>Diplostraca</taxon>
        <taxon>Cladocera</taxon>
        <taxon>Anomopoda</taxon>
        <taxon>Daphniidae</taxon>
        <taxon>Daphnia</taxon>
    </lineage>
</organism>
<accession>E9FTE6</accession>
<dbReference type="HOGENOM" id="CLU_1246481_0_0_1"/>
<dbReference type="InParanoid" id="E9FTE6"/>
<evidence type="ECO:0000313" key="2">
    <source>
        <dbReference type="Proteomes" id="UP000000305"/>
    </source>
</evidence>
<dbReference type="KEGG" id="dpx:DAPPUDRAFT_233164"/>
<gene>
    <name evidence="1" type="ORF">DAPPUDRAFT_233164</name>
</gene>
<reference evidence="1 2" key="1">
    <citation type="journal article" date="2011" name="Science">
        <title>The ecoresponsive genome of Daphnia pulex.</title>
        <authorList>
            <person name="Colbourne J.K."/>
            <person name="Pfrender M.E."/>
            <person name="Gilbert D."/>
            <person name="Thomas W.K."/>
            <person name="Tucker A."/>
            <person name="Oakley T.H."/>
            <person name="Tokishita S."/>
            <person name="Aerts A."/>
            <person name="Arnold G.J."/>
            <person name="Basu M.K."/>
            <person name="Bauer D.J."/>
            <person name="Caceres C.E."/>
            <person name="Carmel L."/>
            <person name="Casola C."/>
            <person name="Choi J.H."/>
            <person name="Detter J.C."/>
            <person name="Dong Q."/>
            <person name="Dusheyko S."/>
            <person name="Eads B.D."/>
            <person name="Frohlich T."/>
            <person name="Geiler-Samerotte K.A."/>
            <person name="Gerlach D."/>
            <person name="Hatcher P."/>
            <person name="Jogdeo S."/>
            <person name="Krijgsveld J."/>
            <person name="Kriventseva E.V."/>
            <person name="Kultz D."/>
            <person name="Laforsch C."/>
            <person name="Lindquist E."/>
            <person name="Lopez J."/>
            <person name="Manak J.R."/>
            <person name="Muller J."/>
            <person name="Pangilinan J."/>
            <person name="Patwardhan R.P."/>
            <person name="Pitluck S."/>
            <person name="Pritham E.J."/>
            <person name="Rechtsteiner A."/>
            <person name="Rho M."/>
            <person name="Rogozin I.B."/>
            <person name="Sakarya O."/>
            <person name="Salamov A."/>
            <person name="Schaack S."/>
            <person name="Shapiro H."/>
            <person name="Shiga Y."/>
            <person name="Skalitzky C."/>
            <person name="Smith Z."/>
            <person name="Souvorov A."/>
            <person name="Sung W."/>
            <person name="Tang Z."/>
            <person name="Tsuchiya D."/>
            <person name="Tu H."/>
            <person name="Vos H."/>
            <person name="Wang M."/>
            <person name="Wolf Y.I."/>
            <person name="Yamagata H."/>
            <person name="Yamada T."/>
            <person name="Ye Y."/>
            <person name="Shaw J.R."/>
            <person name="Andrews J."/>
            <person name="Crease T.J."/>
            <person name="Tang H."/>
            <person name="Lucas S.M."/>
            <person name="Robertson H.M."/>
            <person name="Bork P."/>
            <person name="Koonin E.V."/>
            <person name="Zdobnov E.M."/>
            <person name="Grigoriev I.V."/>
            <person name="Lynch M."/>
            <person name="Boore J.L."/>
        </authorList>
    </citation>
    <scope>NUCLEOTIDE SEQUENCE [LARGE SCALE GENOMIC DNA]</scope>
</reference>
<dbReference type="Proteomes" id="UP000000305">
    <property type="component" value="Unassembled WGS sequence"/>
</dbReference>
<sequence>MEHALSCPRIVNKPSSNLTSHHDHRATPFYLGLINIGLVGWRRLVASVLPIEAQAIKSKYKAEDEGPAASGALGLIALSSIEVEKGKQKTLKNSEKEEEKGALLKGKKKKKLLIYTDGADWLSNLMMIAWLSSSPIKASSNLIGAEGDWTGRHDISLHINVYAIALDGRTRTEMQSVPATLSCLAFVSFKDYHDYVVKLARKCDSTQDTTKRMAVISSSGDS</sequence>